<dbReference type="PANTHER" id="PTHR23221">
    <property type="entry name" value="GLYCOSYLPHOSPHATIDYLINOSITOL PHOSPHOLIPASE D"/>
    <property type="match status" value="1"/>
</dbReference>
<dbReference type="SUPFAM" id="SSF69318">
    <property type="entry name" value="Integrin alpha N-terminal domain"/>
    <property type="match status" value="1"/>
</dbReference>
<evidence type="ECO:0000256" key="4">
    <source>
        <dbReference type="ARBA" id="ARBA00023180"/>
    </source>
</evidence>
<reference evidence="5 6" key="1">
    <citation type="journal article" date="2021" name="Int. J. Syst. Evol. Microbiol.">
        <title>Amazonocrinis nigriterrae gen. nov., sp. nov., Atlanticothrix silvestris gen. nov., sp. nov. and Dendronalium phyllosphericum gen. nov., sp. nov., nostocacean cyanobacteria from Brazilian environments.</title>
        <authorList>
            <person name="Alvarenga D.O."/>
            <person name="Andreote A.P.D."/>
            <person name="Branco L.H.Z."/>
            <person name="Delbaje E."/>
            <person name="Cruz R.B."/>
            <person name="Varani A.M."/>
            <person name="Fiore M.F."/>
        </authorList>
    </citation>
    <scope>NUCLEOTIDE SEQUENCE [LARGE SCALE GENOMIC DNA]</scope>
    <source>
        <strain evidence="5 6">CENA357</strain>
    </source>
</reference>
<dbReference type="AlphaFoldDB" id="A0A8J7HKA3"/>
<feature type="non-terminal residue" evidence="5">
    <location>
        <position position="425"/>
    </location>
</feature>
<dbReference type="EMBL" id="JAECZB010000068">
    <property type="protein sequence ID" value="MBH8554286.1"/>
    <property type="molecule type" value="Genomic_DNA"/>
</dbReference>
<dbReference type="GO" id="GO:0008305">
    <property type="term" value="C:integrin complex"/>
    <property type="evidence" value="ECO:0007669"/>
    <property type="project" value="InterPro"/>
</dbReference>
<dbReference type="PANTHER" id="PTHR23221:SF7">
    <property type="entry name" value="PHOSPHATIDYLINOSITOL-GLYCAN-SPECIFIC PHOSPHOLIPASE D"/>
    <property type="match status" value="1"/>
</dbReference>
<dbReference type="SMART" id="SM00191">
    <property type="entry name" value="Int_alpha"/>
    <property type="match status" value="5"/>
</dbReference>
<dbReference type="RefSeq" id="WP_214440532.1">
    <property type="nucleotide sequence ID" value="NZ_JAECZB010000068.1"/>
</dbReference>
<evidence type="ECO:0000313" key="6">
    <source>
        <dbReference type="Proteomes" id="UP000599391"/>
    </source>
</evidence>
<comment type="caution">
    <text evidence="5">The sequence shown here is derived from an EMBL/GenBank/DDBJ whole genome shotgun (WGS) entry which is preliminary data.</text>
</comment>
<dbReference type="Proteomes" id="UP000599391">
    <property type="component" value="Unassembled WGS sequence"/>
</dbReference>
<gene>
    <name evidence="5" type="ORF">I8751_18335</name>
</gene>
<name>A0A8J7HKA3_9CYAN</name>
<dbReference type="PRINTS" id="PR01185">
    <property type="entry name" value="INTEGRINA"/>
</dbReference>
<dbReference type="InterPro" id="IPR013519">
    <property type="entry name" value="Int_alpha_beta-p"/>
</dbReference>
<keyword evidence="6" id="KW-1185">Reference proteome</keyword>
<protein>
    <submittedName>
        <fullName evidence="5">FG-GAP repeat protein</fullName>
    </submittedName>
</protein>
<keyword evidence="4" id="KW-0325">Glycoprotein</keyword>
<keyword evidence="3" id="KW-0378">Hydrolase</keyword>
<evidence type="ECO:0000313" key="5">
    <source>
        <dbReference type="EMBL" id="MBH8554286.1"/>
    </source>
</evidence>
<keyword evidence="2" id="KW-0677">Repeat</keyword>
<keyword evidence="1" id="KW-0732">Signal</keyword>
<accession>A0A8J7HKA3</accession>
<feature type="non-terminal residue" evidence="5">
    <location>
        <position position="1"/>
    </location>
</feature>
<dbReference type="Pfam" id="PF01839">
    <property type="entry name" value="FG-GAP"/>
    <property type="match status" value="5"/>
</dbReference>
<proteinExistence type="predicted"/>
<dbReference type="Gene3D" id="2.130.10.130">
    <property type="entry name" value="Integrin alpha, N-terminal"/>
    <property type="match status" value="3"/>
</dbReference>
<dbReference type="GO" id="GO:0007155">
    <property type="term" value="P:cell adhesion"/>
    <property type="evidence" value="ECO:0007669"/>
    <property type="project" value="InterPro"/>
</dbReference>
<dbReference type="InterPro" id="IPR000413">
    <property type="entry name" value="Integrin_alpha"/>
</dbReference>
<evidence type="ECO:0000256" key="3">
    <source>
        <dbReference type="ARBA" id="ARBA00022801"/>
    </source>
</evidence>
<evidence type="ECO:0000256" key="1">
    <source>
        <dbReference type="ARBA" id="ARBA00022729"/>
    </source>
</evidence>
<dbReference type="GO" id="GO:0016787">
    <property type="term" value="F:hydrolase activity"/>
    <property type="evidence" value="ECO:0007669"/>
    <property type="project" value="UniProtKB-KW"/>
</dbReference>
<sequence length="425" mass="42343">TFNLSTLNGSNGFFINGFAAAAFSGRSVSSAGDINGDGIDDLIIGAVSPSYGSYSGQSYIVFGKSSGFSASLELFTFNSSNGFLINGINAGDFSGSSVSSAGDINGDGIDDLIIGAVGADPNGSNNSGQSYVVFGNSSDFSSSLNLSSLNGSNGFVINGIAVYDYSGSSVSSAGDINGDGIDDLIIGASRADPNGESSGQSYVVFGSSSDFSSSLNLSSLNGSNGFVINGIARYNASGYSVNSAGDINGDGIDDLIIGAPGDFDTSFPGQSYVVFGSSSGFSSSLNLSSLNGSNGFVINGIVALDYSGSSVSSAGDINGDGIDDLIIGASRADPNGVTYSGQSYVVYGNPAPVLDLNGNSSGIDFSTTFSGTPVSIVNSDFSLSDNSTTLVGATITITNLLDGAAESLDATAISNITATYNPTTG</sequence>
<dbReference type="PROSITE" id="PS51470">
    <property type="entry name" value="FG_GAP"/>
    <property type="match status" value="4"/>
</dbReference>
<dbReference type="InterPro" id="IPR013517">
    <property type="entry name" value="FG-GAP"/>
</dbReference>
<organism evidence="5 6">
    <name type="scientific">Atlanticothrix silvestris CENA357</name>
    <dbReference type="NCBI Taxonomy" id="1725252"/>
    <lineage>
        <taxon>Bacteria</taxon>
        <taxon>Bacillati</taxon>
        <taxon>Cyanobacteriota</taxon>
        <taxon>Cyanophyceae</taxon>
        <taxon>Nostocales</taxon>
        <taxon>Nodulariaceae</taxon>
        <taxon>Atlanticothrix</taxon>
        <taxon>Atlanticothrix silvestris</taxon>
    </lineage>
</organism>
<dbReference type="InterPro" id="IPR028994">
    <property type="entry name" value="Integrin_alpha_N"/>
</dbReference>
<evidence type="ECO:0000256" key="2">
    <source>
        <dbReference type="ARBA" id="ARBA00022737"/>
    </source>
</evidence>